<dbReference type="InterPro" id="IPR005064">
    <property type="entry name" value="BUG"/>
</dbReference>
<dbReference type="CDD" id="cd07012">
    <property type="entry name" value="PBP2_Bug_TTT"/>
    <property type="match status" value="1"/>
</dbReference>
<dbReference type="Gene3D" id="3.40.190.10">
    <property type="entry name" value="Periplasmic binding protein-like II"/>
    <property type="match status" value="1"/>
</dbReference>
<dbReference type="AlphaFoldDB" id="A0A1W6Z2M1"/>
<sequence>MHISKHELAAIALLGAVIPIGALGADIEASFPQRPITLVVGYPPGGSADVLARLVAQHMENDLGQKMIIEYRPGAGGNLGAEAVARTRPDGYTMYLAGRPNTIHKVMYPAVKYDFSHDLVPIGLVASTPYVMVVDKHAPITSVEDVVSLAKAYPGGLTCASTGTGTTEHLLCELLQQEAEIDMVHVPYRASPGAFADVIGGRVDIYIASLASTLPHIMAGNVRPVAVMANRRSPSLKDVPTIGEVGFPDLALGAWYGLTAPAGTPAHAVNRLNRAVNVLLANADVREALTQRAYMPAQPNEPSAFANVIAEETKRWTALLEQRNIKPLH</sequence>
<dbReference type="RefSeq" id="WP_086072967.1">
    <property type="nucleotide sequence ID" value="NZ_CP021109.1"/>
</dbReference>
<evidence type="ECO:0000256" key="1">
    <source>
        <dbReference type="ARBA" id="ARBA00006987"/>
    </source>
</evidence>
<dbReference type="Proteomes" id="UP000194139">
    <property type="component" value="Chromosome"/>
</dbReference>
<keyword evidence="3" id="KW-1185">Reference proteome</keyword>
<evidence type="ECO:0000313" key="3">
    <source>
        <dbReference type="Proteomes" id="UP000194139"/>
    </source>
</evidence>
<dbReference type="PANTHER" id="PTHR42928:SF5">
    <property type="entry name" value="BLR1237 PROTEIN"/>
    <property type="match status" value="1"/>
</dbReference>
<reference evidence="2 3" key="1">
    <citation type="submission" date="2017-05" db="EMBL/GenBank/DDBJ databases">
        <title>Complete and WGS of Bordetella genogroups.</title>
        <authorList>
            <person name="Spilker T."/>
            <person name="LiPuma J."/>
        </authorList>
    </citation>
    <scope>NUCLEOTIDE SEQUENCE [LARGE SCALE GENOMIC DNA]</scope>
    <source>
        <strain evidence="2 3">AU17164</strain>
    </source>
</reference>
<name>A0A1W6Z2M1_9BORD</name>
<gene>
    <name evidence="2" type="ORF">CAL13_16385</name>
</gene>
<dbReference type="Gene3D" id="3.40.190.150">
    <property type="entry name" value="Bordetella uptake gene, domain 1"/>
    <property type="match status" value="1"/>
</dbReference>
<dbReference type="SUPFAM" id="SSF53850">
    <property type="entry name" value="Periplasmic binding protein-like II"/>
    <property type="match status" value="1"/>
</dbReference>
<organism evidence="2 3">
    <name type="scientific">Bordetella genomosp. 9</name>
    <dbReference type="NCBI Taxonomy" id="1416803"/>
    <lineage>
        <taxon>Bacteria</taxon>
        <taxon>Pseudomonadati</taxon>
        <taxon>Pseudomonadota</taxon>
        <taxon>Betaproteobacteria</taxon>
        <taxon>Burkholderiales</taxon>
        <taxon>Alcaligenaceae</taxon>
        <taxon>Bordetella</taxon>
    </lineage>
</organism>
<dbReference type="PANTHER" id="PTHR42928">
    <property type="entry name" value="TRICARBOXYLATE-BINDING PROTEIN"/>
    <property type="match status" value="1"/>
</dbReference>
<comment type="similarity">
    <text evidence="1">Belongs to the UPF0065 (bug) family.</text>
</comment>
<accession>A0A1W6Z2M1</accession>
<dbReference type="InterPro" id="IPR042100">
    <property type="entry name" value="Bug_dom1"/>
</dbReference>
<dbReference type="PIRSF" id="PIRSF017082">
    <property type="entry name" value="YflP"/>
    <property type="match status" value="1"/>
</dbReference>
<dbReference type="EMBL" id="CP021109">
    <property type="protein sequence ID" value="ARP87605.1"/>
    <property type="molecule type" value="Genomic_DNA"/>
</dbReference>
<proteinExistence type="inferred from homology"/>
<dbReference type="Pfam" id="PF03401">
    <property type="entry name" value="TctC"/>
    <property type="match status" value="1"/>
</dbReference>
<evidence type="ECO:0008006" key="4">
    <source>
        <dbReference type="Google" id="ProtNLM"/>
    </source>
</evidence>
<evidence type="ECO:0000313" key="2">
    <source>
        <dbReference type="EMBL" id="ARP87605.1"/>
    </source>
</evidence>
<protein>
    <recommendedName>
        <fullName evidence="4">LacI family transcriptional regulator</fullName>
    </recommendedName>
</protein>